<reference evidence="4" key="1">
    <citation type="submission" date="2016-10" db="EMBL/GenBank/DDBJ databases">
        <authorList>
            <person name="Varghese N."/>
            <person name="Submissions S."/>
        </authorList>
    </citation>
    <scope>NUCLEOTIDE SEQUENCE [LARGE SCALE GENOMIC DNA]</scope>
    <source>
        <strain evidence="4">CGMCC 1.8911</strain>
    </source>
</reference>
<dbReference type="CDD" id="cd00371">
    <property type="entry name" value="HMA"/>
    <property type="match status" value="1"/>
</dbReference>
<dbReference type="SUPFAM" id="SSF55008">
    <property type="entry name" value="HMA, heavy metal-associated domain"/>
    <property type="match status" value="1"/>
</dbReference>
<evidence type="ECO:0000313" key="3">
    <source>
        <dbReference type="EMBL" id="SDK00596.1"/>
    </source>
</evidence>
<evidence type="ECO:0000256" key="1">
    <source>
        <dbReference type="ARBA" id="ARBA00022723"/>
    </source>
</evidence>
<dbReference type="InterPro" id="IPR017969">
    <property type="entry name" value="Heavy-metal-associated_CS"/>
</dbReference>
<dbReference type="EMBL" id="FNFI01000004">
    <property type="protein sequence ID" value="SDK00596.1"/>
    <property type="molecule type" value="Genomic_DNA"/>
</dbReference>
<sequence length="77" mass="8418">MQKATIQLETLSCPSCIQKIDNAVKGLDGVEKDSVKVMFNASKIKADFDETVTTVESIENVIEKLGYPVIKSKVKTA</sequence>
<accession>A0A1G8YCZ4</accession>
<organism evidence="3 4">
    <name type="scientific">Jeotgalicoccus aerolatus</name>
    <dbReference type="NCBI Taxonomy" id="709510"/>
    <lineage>
        <taxon>Bacteria</taxon>
        <taxon>Bacillati</taxon>
        <taxon>Bacillota</taxon>
        <taxon>Bacilli</taxon>
        <taxon>Bacillales</taxon>
        <taxon>Staphylococcaceae</taxon>
        <taxon>Jeotgalicoccus</taxon>
    </lineage>
</organism>
<name>A0A1G8YCZ4_9STAP</name>
<dbReference type="Pfam" id="PF00403">
    <property type="entry name" value="HMA"/>
    <property type="match status" value="1"/>
</dbReference>
<dbReference type="InterPro" id="IPR036163">
    <property type="entry name" value="HMA_dom_sf"/>
</dbReference>
<evidence type="ECO:0000313" key="4">
    <source>
        <dbReference type="Proteomes" id="UP000242700"/>
    </source>
</evidence>
<dbReference type="STRING" id="586411.SAMN05216187_10469"/>
<dbReference type="Proteomes" id="UP000242700">
    <property type="component" value="Unassembled WGS sequence"/>
</dbReference>
<keyword evidence="1" id="KW-0479">Metal-binding</keyword>
<dbReference type="GO" id="GO:0046872">
    <property type="term" value="F:metal ion binding"/>
    <property type="evidence" value="ECO:0007669"/>
    <property type="project" value="UniProtKB-KW"/>
</dbReference>
<gene>
    <name evidence="3" type="ORF">SAMN05216187_10469</name>
</gene>
<protein>
    <submittedName>
        <fullName evidence="3">Copper chaperone CopZ</fullName>
    </submittedName>
</protein>
<dbReference type="PROSITE" id="PS50846">
    <property type="entry name" value="HMA_2"/>
    <property type="match status" value="1"/>
</dbReference>
<feature type="domain" description="HMA" evidence="2">
    <location>
        <begin position="2"/>
        <end position="70"/>
    </location>
</feature>
<dbReference type="Gene3D" id="3.30.70.100">
    <property type="match status" value="1"/>
</dbReference>
<dbReference type="RefSeq" id="WP_092596279.1">
    <property type="nucleotide sequence ID" value="NZ_FNFI01000004.1"/>
</dbReference>
<proteinExistence type="predicted"/>
<dbReference type="OrthoDB" id="2721717at2"/>
<evidence type="ECO:0000259" key="2">
    <source>
        <dbReference type="PROSITE" id="PS50846"/>
    </source>
</evidence>
<dbReference type="PROSITE" id="PS01047">
    <property type="entry name" value="HMA_1"/>
    <property type="match status" value="1"/>
</dbReference>
<dbReference type="AlphaFoldDB" id="A0A1G8YCZ4"/>
<dbReference type="InterPro" id="IPR006121">
    <property type="entry name" value="HMA_dom"/>
</dbReference>